<evidence type="ECO:0000313" key="2">
    <source>
        <dbReference type="Proteomes" id="UP000887222"/>
    </source>
</evidence>
<dbReference type="EMBL" id="BPMK01000001">
    <property type="protein sequence ID" value="GIZ50157.1"/>
    <property type="molecule type" value="Genomic_DNA"/>
</dbReference>
<proteinExistence type="predicted"/>
<comment type="caution">
    <text evidence="1">The sequence shown here is derived from an EMBL/GenBank/DDBJ whole genome shotgun (WGS) entry which is preliminary data.</text>
</comment>
<reference evidence="1 2" key="1">
    <citation type="journal article" date="2022" name="Int. J. Syst. Evol. Microbiol.">
        <title>Noviherbaspirillum aridicola sp. nov., isolated from an arid soil in Pakistan.</title>
        <authorList>
            <person name="Khan I.U."/>
            <person name="Saqib M."/>
            <person name="Amin A."/>
            <person name="Hussain F."/>
            <person name="Li L."/>
            <person name="Liu Y.H."/>
            <person name="Fang B.Z."/>
            <person name="Ahmed I."/>
            <person name="Li W.J."/>
        </authorList>
    </citation>
    <scope>NUCLEOTIDE SEQUENCE [LARGE SCALE GENOMIC DNA]</scope>
    <source>
        <strain evidence="1 2">NCCP-691</strain>
    </source>
</reference>
<accession>A0ABQ4PZ52</accession>
<protein>
    <submittedName>
        <fullName evidence="1">Uncharacterized protein</fullName>
    </submittedName>
</protein>
<dbReference type="RefSeq" id="WP_220806342.1">
    <property type="nucleotide sequence ID" value="NZ_BPMK01000001.1"/>
</dbReference>
<organism evidence="1 2">
    <name type="scientific">Noviherbaspirillum aridicola</name>
    <dbReference type="NCBI Taxonomy" id="2849687"/>
    <lineage>
        <taxon>Bacteria</taxon>
        <taxon>Pseudomonadati</taxon>
        <taxon>Pseudomonadota</taxon>
        <taxon>Betaproteobacteria</taxon>
        <taxon>Burkholderiales</taxon>
        <taxon>Oxalobacteraceae</taxon>
        <taxon>Noviherbaspirillum</taxon>
    </lineage>
</organism>
<evidence type="ECO:0000313" key="1">
    <source>
        <dbReference type="EMBL" id="GIZ50157.1"/>
    </source>
</evidence>
<name>A0ABQ4PZ52_9BURK</name>
<keyword evidence="2" id="KW-1185">Reference proteome</keyword>
<sequence>MQSGQMQEQFTAVARSIDNAARACQAGGEVPEALRSCLSELDRESDQARQVIASGTSEQELQQCIERMEEIGDRAKEACKQADNIDPQLHDAVVQAHDAISSLKHQLH</sequence>
<dbReference type="Proteomes" id="UP000887222">
    <property type="component" value="Unassembled WGS sequence"/>
</dbReference>
<gene>
    <name evidence="1" type="ORF">NCCP691_01710</name>
</gene>